<keyword evidence="2" id="KW-1185">Reference proteome</keyword>
<reference evidence="1 2" key="1">
    <citation type="journal article" date="2021" name="Elife">
        <title>Chloroplast acquisition without the gene transfer in kleptoplastic sea slugs, Plakobranchus ocellatus.</title>
        <authorList>
            <person name="Maeda T."/>
            <person name="Takahashi S."/>
            <person name="Yoshida T."/>
            <person name="Shimamura S."/>
            <person name="Takaki Y."/>
            <person name="Nagai Y."/>
            <person name="Toyoda A."/>
            <person name="Suzuki Y."/>
            <person name="Arimoto A."/>
            <person name="Ishii H."/>
            <person name="Satoh N."/>
            <person name="Nishiyama T."/>
            <person name="Hasebe M."/>
            <person name="Maruyama T."/>
            <person name="Minagawa J."/>
            <person name="Obokata J."/>
            <person name="Shigenobu S."/>
        </authorList>
    </citation>
    <scope>NUCLEOTIDE SEQUENCE [LARGE SCALE GENOMIC DNA]</scope>
</reference>
<protein>
    <submittedName>
        <fullName evidence="1">Uncharacterized protein</fullName>
    </submittedName>
</protein>
<dbReference type="AlphaFoldDB" id="A0AAV4ISK9"/>
<accession>A0AAV4ISK9</accession>
<gene>
    <name evidence="1" type="ORF">ElyMa_006673300</name>
</gene>
<evidence type="ECO:0000313" key="2">
    <source>
        <dbReference type="Proteomes" id="UP000762676"/>
    </source>
</evidence>
<dbReference type="EMBL" id="BMAT01013378">
    <property type="protein sequence ID" value="GFS11496.1"/>
    <property type="molecule type" value="Genomic_DNA"/>
</dbReference>
<name>A0AAV4ISK9_9GAST</name>
<sequence length="90" mass="10590">MDYKNECYKLIEKERDKSPEEYNNLSMKGNTFVPEVDPLFPPREWQRVGPGDWHVVPGFVDMLVLRSRRSCSYNGVSATTGRRRDAYNWC</sequence>
<comment type="caution">
    <text evidence="1">The sequence shown here is derived from an EMBL/GenBank/DDBJ whole genome shotgun (WGS) entry which is preliminary data.</text>
</comment>
<dbReference type="Proteomes" id="UP000762676">
    <property type="component" value="Unassembled WGS sequence"/>
</dbReference>
<evidence type="ECO:0000313" key="1">
    <source>
        <dbReference type="EMBL" id="GFS11496.1"/>
    </source>
</evidence>
<proteinExistence type="predicted"/>
<organism evidence="1 2">
    <name type="scientific">Elysia marginata</name>
    <dbReference type="NCBI Taxonomy" id="1093978"/>
    <lineage>
        <taxon>Eukaryota</taxon>
        <taxon>Metazoa</taxon>
        <taxon>Spiralia</taxon>
        <taxon>Lophotrochozoa</taxon>
        <taxon>Mollusca</taxon>
        <taxon>Gastropoda</taxon>
        <taxon>Heterobranchia</taxon>
        <taxon>Euthyneura</taxon>
        <taxon>Panpulmonata</taxon>
        <taxon>Sacoglossa</taxon>
        <taxon>Placobranchoidea</taxon>
        <taxon>Plakobranchidae</taxon>
        <taxon>Elysia</taxon>
    </lineage>
</organism>